<accession>A0A164N5R2</accession>
<organism evidence="3 4">
    <name type="scientific">Sistotremastrum niveocremeum HHB9708</name>
    <dbReference type="NCBI Taxonomy" id="1314777"/>
    <lineage>
        <taxon>Eukaryota</taxon>
        <taxon>Fungi</taxon>
        <taxon>Dikarya</taxon>
        <taxon>Basidiomycota</taxon>
        <taxon>Agaricomycotina</taxon>
        <taxon>Agaricomycetes</taxon>
        <taxon>Sistotremastrales</taxon>
        <taxon>Sistotremastraceae</taxon>
        <taxon>Sertulicium</taxon>
        <taxon>Sertulicium niveocremeum</taxon>
    </lineage>
</organism>
<dbReference type="Gene3D" id="3.30.460.10">
    <property type="entry name" value="Beta Polymerase, domain 2"/>
    <property type="match status" value="1"/>
</dbReference>
<dbReference type="STRING" id="1314777.A0A164N5R2"/>
<dbReference type="GO" id="GO:0031123">
    <property type="term" value="P:RNA 3'-end processing"/>
    <property type="evidence" value="ECO:0007669"/>
    <property type="project" value="TreeGrafter"/>
</dbReference>
<dbReference type="GO" id="GO:0005737">
    <property type="term" value="C:cytoplasm"/>
    <property type="evidence" value="ECO:0007669"/>
    <property type="project" value="UniProtKB-SubCell"/>
</dbReference>
<dbReference type="GO" id="GO:0010605">
    <property type="term" value="P:negative regulation of macromolecule metabolic process"/>
    <property type="evidence" value="ECO:0007669"/>
    <property type="project" value="UniProtKB-ARBA"/>
</dbReference>
<name>A0A164N5R2_9AGAM</name>
<feature type="domain" description="Poly(A) RNA polymerase mitochondrial-like central palm" evidence="2">
    <location>
        <begin position="518"/>
        <end position="662"/>
    </location>
</feature>
<dbReference type="PANTHER" id="PTHR12271">
    <property type="entry name" value="POLY A POLYMERASE CID PAP -RELATED"/>
    <property type="match status" value="1"/>
</dbReference>
<keyword evidence="4" id="KW-1185">Reference proteome</keyword>
<dbReference type="InterPro" id="IPR043519">
    <property type="entry name" value="NT_sf"/>
</dbReference>
<dbReference type="AlphaFoldDB" id="A0A164N5R2"/>
<dbReference type="GO" id="GO:0046872">
    <property type="term" value="F:metal ion binding"/>
    <property type="evidence" value="ECO:0007669"/>
    <property type="project" value="UniProtKB-KW"/>
</dbReference>
<evidence type="ECO:0000313" key="4">
    <source>
        <dbReference type="Proteomes" id="UP000076722"/>
    </source>
</evidence>
<dbReference type="OrthoDB" id="2274644at2759"/>
<proteinExistence type="predicted"/>
<feature type="compositionally biased region" description="Low complexity" evidence="1">
    <location>
        <begin position="1092"/>
        <end position="1108"/>
    </location>
</feature>
<sequence length="1147" mass="129375">MNQTIRYHSLLDQDSQLLLNTFTVRDETLRMHDAVVAKIRKIVQLYEIEKGEQWDVEAVSPFVDHAPLELVVVDRRRPFGVPPEHGNRPLPSLYDHEKLAWVLLQHNVVSSLLPHTTTPLTQFPRNILSDSDGKSLLNRQYSSLPAYTWPTYRPPFTCETMYPPTLFSIDNGTPFYISPASPFHRMHQRILHELGDMEGVGSTSGELIGLVWLWIMSHGVTCMEVELRTVVWMVFSFLRHQKFIPDIFDTRPAAHNPGDGPVEKMEAWIRRPVYAGTEGFSTGPSYEAFEIEYVARKKHGVTSRPMPSAGVLFHLFHSWLSGHPIVPPQVAIFDTDIKGSPFKRNSCKAQTGFDYFFCIMSVREGGLIWREEAPIESTSMESGASNIERQQCRSFGEKQRSGGAFDEGERQTDWFAINAVVVRDPILMQYNHARTISRETWFHIAYHSSAAVKALGSGFPLIATFGDLSSIGKQDAHAQARLNAIRGIHVNPRDLFIVQGALQAKTRAFQARVPRTRLSQYLEDLHQRNLVSSSTMQRRQHTIEKISKCIWLWFGRKYRLEVFGSTKYGVDTENSDLDLVILDPERMSGPKPTRFPTKLPDMYDVRLLANVFRRSGFTNIIAVPFASVPIVKFLDPETGIRGDINMNHQLGFFNTKLISAYCVEPRSKVLIRAVKTWAKSLGLNEPSPKGAGEQTSFSSYALTLMVIVFLQVKGMLPNLQSTMEPFDPLASTGVFWLSKKAEENIACDIRFRTSEHWPRPAPVIGKEHVGDLLIEWFRFWGYEMSYEKSQASIRHGGFVPRAQRAAHRSLHQSFHAISLSDRSGNTSQEQDLSAILESDASNELNDVTENGKNWRDLLVDLRKLDEVEYRQWRKNMDAAEQEEIRQTMKAAGLSVPKVVDWNDEPPTPTVSIDTGRKYQAIGIDGATEGIHENDIDEMAETAAAGGQMTGNNRRHGIFNRGLANPDVDEDTPEALADRWPSSAIVVIDPFIMAKNVAYGVKPTMLKHFILECRRAVMMIDDLGAEFEDLLGDGKPIRAATGENLTKKRAQERPAVRGHGVLNVTKEFKERMQLRVQDDRVALGEASTERTNSVSSESRASARAQDRSSYVQESGWIVSSSLEALPVQRNPLPPLLPLGDLTRTQVQD</sequence>
<gene>
    <name evidence="3" type="ORF">SISNIDRAFT_491143</name>
</gene>
<dbReference type="Proteomes" id="UP000076722">
    <property type="component" value="Unassembled WGS sequence"/>
</dbReference>
<dbReference type="GO" id="GO:1990817">
    <property type="term" value="F:poly(A) RNA polymerase activity"/>
    <property type="evidence" value="ECO:0007669"/>
    <property type="project" value="UniProtKB-EC"/>
</dbReference>
<evidence type="ECO:0000313" key="3">
    <source>
        <dbReference type="EMBL" id="KZS87382.1"/>
    </source>
</evidence>
<dbReference type="SUPFAM" id="SSF81301">
    <property type="entry name" value="Nucleotidyltransferase"/>
    <property type="match status" value="1"/>
</dbReference>
<dbReference type="PANTHER" id="PTHR12271:SF40">
    <property type="entry name" value="POLY(A) RNA POLYMERASE GLD2"/>
    <property type="match status" value="1"/>
</dbReference>
<dbReference type="EMBL" id="KV419451">
    <property type="protein sequence ID" value="KZS87382.1"/>
    <property type="molecule type" value="Genomic_DNA"/>
</dbReference>
<dbReference type="CDD" id="cd05402">
    <property type="entry name" value="NT_PAP_TUTase"/>
    <property type="match status" value="1"/>
</dbReference>
<dbReference type="Pfam" id="PF22600">
    <property type="entry name" value="MTPAP-like_central"/>
    <property type="match status" value="1"/>
</dbReference>
<reference evidence="3 4" key="1">
    <citation type="journal article" date="2016" name="Mol. Biol. Evol.">
        <title>Comparative Genomics of Early-Diverging Mushroom-Forming Fungi Provides Insights into the Origins of Lignocellulose Decay Capabilities.</title>
        <authorList>
            <person name="Nagy L.G."/>
            <person name="Riley R."/>
            <person name="Tritt A."/>
            <person name="Adam C."/>
            <person name="Daum C."/>
            <person name="Floudas D."/>
            <person name="Sun H."/>
            <person name="Yadav J.S."/>
            <person name="Pangilinan J."/>
            <person name="Larsson K.H."/>
            <person name="Matsuura K."/>
            <person name="Barry K."/>
            <person name="Labutti K."/>
            <person name="Kuo R."/>
            <person name="Ohm R.A."/>
            <person name="Bhattacharya S.S."/>
            <person name="Shirouzu T."/>
            <person name="Yoshinaga Y."/>
            <person name="Martin F.M."/>
            <person name="Grigoriev I.V."/>
            <person name="Hibbett D.S."/>
        </authorList>
    </citation>
    <scope>NUCLEOTIDE SEQUENCE [LARGE SCALE GENOMIC DNA]</scope>
    <source>
        <strain evidence="3 4">HHB9708</strain>
    </source>
</reference>
<protein>
    <recommendedName>
        <fullName evidence="2">Poly(A) RNA polymerase mitochondrial-like central palm domain-containing protein</fullName>
    </recommendedName>
</protein>
<evidence type="ECO:0000256" key="1">
    <source>
        <dbReference type="SAM" id="MobiDB-lite"/>
    </source>
</evidence>
<evidence type="ECO:0000259" key="2">
    <source>
        <dbReference type="Pfam" id="PF22600"/>
    </source>
</evidence>
<feature type="region of interest" description="Disordered" evidence="1">
    <location>
        <begin position="1082"/>
        <end position="1111"/>
    </location>
</feature>
<dbReference type="Gene3D" id="1.10.1410.10">
    <property type="match status" value="2"/>
</dbReference>
<dbReference type="SUPFAM" id="SSF81631">
    <property type="entry name" value="PAP/OAS1 substrate-binding domain"/>
    <property type="match status" value="1"/>
</dbReference>
<dbReference type="InterPro" id="IPR054708">
    <property type="entry name" value="MTPAP-like_central"/>
</dbReference>